<dbReference type="PROSITE" id="PS00893">
    <property type="entry name" value="NUDIX_BOX"/>
    <property type="match status" value="1"/>
</dbReference>
<feature type="domain" description="Nudix hydrolase" evidence="5">
    <location>
        <begin position="6"/>
        <end position="149"/>
    </location>
</feature>
<evidence type="ECO:0000313" key="7">
    <source>
        <dbReference type="Proteomes" id="UP000503004"/>
    </source>
</evidence>
<sequence length="191" mass="21916">MIDAEGYRLNVGIILSNDEGRVFWARRAGMRSWQFPQGGIKVDEDPDAAMFRELYEEVGLERQYVEIIARTKGWLRYQLPERFIRRRSSPLCIGQKQIWYILRLTGAEANIRLDCSERPEFDRWCWVDYWHPLSDVVYFKREVYRQALGELQRALQAGAQALADAGGGGVGTGTRQIPVATDPSCPSSSQR</sequence>
<comment type="similarity">
    <text evidence="3">Belongs to the Nudix hydrolase family. RppH subfamily.</text>
</comment>
<dbReference type="PANTHER" id="PTHR23114:SF17">
    <property type="entry name" value="M7GPPPN-MRNA HYDROLASE"/>
    <property type="match status" value="1"/>
</dbReference>
<protein>
    <recommendedName>
        <fullName evidence="3">RNA pyrophosphohydrolase</fullName>
        <ecNumber evidence="3">3.6.1.-</ecNumber>
    </recommendedName>
    <alternativeName>
        <fullName evidence="3">(Di)nucleoside polyphosphate hydrolase</fullName>
    </alternativeName>
</protein>
<comment type="cofactor">
    <cofactor evidence="3">
        <name>a divalent metal cation</name>
        <dbReference type="ChEBI" id="CHEBI:60240"/>
    </cofactor>
</comment>
<dbReference type="InterPro" id="IPR000086">
    <property type="entry name" value="NUDIX_hydrolase_dom"/>
</dbReference>
<comment type="function">
    <text evidence="3">Accelerates the degradation of transcripts by removing pyrophosphate from the 5'-end of triphosphorylated RNA, leading to a more labile monophosphorylated state that can stimulate subsequent ribonuclease cleavage.</text>
</comment>
<evidence type="ECO:0000256" key="4">
    <source>
        <dbReference type="SAM" id="MobiDB-lite"/>
    </source>
</evidence>
<gene>
    <name evidence="3" type="primary">rppH</name>
    <name evidence="3" type="synonym">nudH</name>
    <name evidence="6" type="ORF">GNH96_08025</name>
</gene>
<reference evidence="7" key="1">
    <citation type="submission" date="2019-12" db="EMBL/GenBank/DDBJ databases">
        <authorList>
            <person name="Awala S.I."/>
            <person name="Rhee S.K."/>
        </authorList>
    </citation>
    <scope>NUCLEOTIDE SEQUENCE [LARGE SCALE GENOMIC DNA]</scope>
    <source>
        <strain evidence="7">IM1</strain>
    </source>
</reference>
<dbReference type="InterPro" id="IPR020084">
    <property type="entry name" value="NUDIX_hydrolase_CS"/>
</dbReference>
<evidence type="ECO:0000256" key="2">
    <source>
        <dbReference type="ARBA" id="ARBA00022801"/>
    </source>
</evidence>
<dbReference type="GO" id="GO:0034353">
    <property type="term" value="F:mRNA 5'-diphosphatase activity"/>
    <property type="evidence" value="ECO:0007669"/>
    <property type="project" value="TreeGrafter"/>
</dbReference>
<dbReference type="PANTHER" id="PTHR23114">
    <property type="entry name" value="M7GPPPN-MRNA HYDROLASE"/>
    <property type="match status" value="1"/>
</dbReference>
<evidence type="ECO:0000256" key="1">
    <source>
        <dbReference type="ARBA" id="ARBA00001946"/>
    </source>
</evidence>
<dbReference type="HAMAP" id="MF_00298">
    <property type="entry name" value="Nudix_RppH"/>
    <property type="match status" value="1"/>
</dbReference>
<dbReference type="InterPro" id="IPR015797">
    <property type="entry name" value="NUDIX_hydrolase-like_dom_sf"/>
</dbReference>
<comment type="cofactor">
    <cofactor evidence="1">
        <name>Mg(2+)</name>
        <dbReference type="ChEBI" id="CHEBI:18420"/>
    </cofactor>
</comment>
<dbReference type="RefSeq" id="WP_169603208.1">
    <property type="nucleotide sequence ID" value="NZ_CP046565.1"/>
</dbReference>
<dbReference type="GO" id="GO:0005737">
    <property type="term" value="C:cytoplasm"/>
    <property type="evidence" value="ECO:0007669"/>
    <property type="project" value="TreeGrafter"/>
</dbReference>
<evidence type="ECO:0000313" key="6">
    <source>
        <dbReference type="EMBL" id="QJD29927.1"/>
    </source>
</evidence>
<dbReference type="EMBL" id="CP046565">
    <property type="protein sequence ID" value="QJD29927.1"/>
    <property type="molecule type" value="Genomic_DNA"/>
</dbReference>
<dbReference type="Gene3D" id="3.90.79.10">
    <property type="entry name" value="Nucleoside Triphosphate Pyrophosphohydrolase"/>
    <property type="match status" value="1"/>
</dbReference>
<dbReference type="Pfam" id="PF00293">
    <property type="entry name" value="NUDIX"/>
    <property type="match status" value="1"/>
</dbReference>
<evidence type="ECO:0000259" key="5">
    <source>
        <dbReference type="PROSITE" id="PS51462"/>
    </source>
</evidence>
<dbReference type="SUPFAM" id="SSF55811">
    <property type="entry name" value="Nudix"/>
    <property type="match status" value="1"/>
</dbReference>
<name>A0A858Q7X6_9GAMM</name>
<dbReference type="NCBIfam" id="NF001938">
    <property type="entry name" value="PRK00714.1-5"/>
    <property type="match status" value="1"/>
</dbReference>
<proteinExistence type="inferred from homology"/>
<dbReference type="EC" id="3.6.1.-" evidence="3"/>
<dbReference type="PROSITE" id="PS51462">
    <property type="entry name" value="NUDIX"/>
    <property type="match status" value="1"/>
</dbReference>
<dbReference type="AlphaFoldDB" id="A0A858Q7X6"/>
<keyword evidence="7" id="KW-1185">Reference proteome</keyword>
<feature type="short sequence motif" description="Nudix box" evidence="3">
    <location>
        <begin position="38"/>
        <end position="59"/>
    </location>
</feature>
<keyword evidence="2 3" id="KW-0378">Hydrolase</keyword>
<dbReference type="CDD" id="cd03671">
    <property type="entry name" value="NUDIX_Ap4A_hydrolase_plant_like"/>
    <property type="match status" value="1"/>
</dbReference>
<feature type="region of interest" description="Disordered" evidence="4">
    <location>
        <begin position="169"/>
        <end position="191"/>
    </location>
</feature>
<organism evidence="6 7">
    <name type="scientific">Methylococcus geothermalis</name>
    <dbReference type="NCBI Taxonomy" id="2681310"/>
    <lineage>
        <taxon>Bacteria</taxon>
        <taxon>Pseudomonadati</taxon>
        <taxon>Pseudomonadota</taxon>
        <taxon>Gammaproteobacteria</taxon>
        <taxon>Methylococcales</taxon>
        <taxon>Methylococcaceae</taxon>
        <taxon>Methylococcus</taxon>
    </lineage>
</organism>
<accession>A0A858Q7X6</accession>
<dbReference type="NCBIfam" id="NF001937">
    <property type="entry name" value="PRK00714.1-4"/>
    <property type="match status" value="1"/>
</dbReference>
<dbReference type="Proteomes" id="UP000503004">
    <property type="component" value="Chromosome"/>
</dbReference>
<evidence type="ECO:0000256" key="3">
    <source>
        <dbReference type="HAMAP-Rule" id="MF_00298"/>
    </source>
</evidence>
<dbReference type="KEGG" id="metu:GNH96_08025"/>
<dbReference type="GO" id="GO:0006402">
    <property type="term" value="P:mRNA catabolic process"/>
    <property type="evidence" value="ECO:0007669"/>
    <property type="project" value="TreeGrafter"/>
</dbReference>
<dbReference type="InterPro" id="IPR022927">
    <property type="entry name" value="RppH"/>
</dbReference>